<reference evidence="1" key="1">
    <citation type="submission" date="2021-05" db="EMBL/GenBank/DDBJ databases">
        <authorList>
            <person name="Pietrasiak N."/>
            <person name="Ward R."/>
            <person name="Stajich J.E."/>
            <person name="Kurbessoian T."/>
        </authorList>
    </citation>
    <scope>NUCLEOTIDE SEQUENCE</scope>
    <source>
        <strain evidence="1">UHER 2000/2452</strain>
    </source>
</reference>
<dbReference type="EMBL" id="JAHHHD010000005">
    <property type="protein sequence ID" value="MBW4658416.1"/>
    <property type="molecule type" value="Genomic_DNA"/>
</dbReference>
<protein>
    <submittedName>
        <fullName evidence="1">Uncharacterized protein</fullName>
    </submittedName>
</protein>
<reference evidence="1" key="2">
    <citation type="journal article" date="2022" name="Microbiol. Resour. Announc.">
        <title>Metagenome Sequencing to Explore Phylogenomics of Terrestrial Cyanobacteria.</title>
        <authorList>
            <person name="Ward R.D."/>
            <person name="Stajich J.E."/>
            <person name="Johansen J.R."/>
            <person name="Huntemann M."/>
            <person name="Clum A."/>
            <person name="Foster B."/>
            <person name="Foster B."/>
            <person name="Roux S."/>
            <person name="Palaniappan K."/>
            <person name="Varghese N."/>
            <person name="Mukherjee S."/>
            <person name="Reddy T.B.K."/>
            <person name="Daum C."/>
            <person name="Copeland A."/>
            <person name="Chen I.A."/>
            <person name="Ivanova N.N."/>
            <person name="Kyrpides N.C."/>
            <person name="Shapiro N."/>
            <person name="Eloe-Fadrosh E.A."/>
            <person name="Pietrasiak N."/>
        </authorList>
    </citation>
    <scope>NUCLEOTIDE SEQUENCE</scope>
    <source>
        <strain evidence="1">UHER 2000/2452</strain>
    </source>
</reference>
<name>A0A951UL74_9CYAN</name>
<dbReference type="Proteomes" id="UP000757435">
    <property type="component" value="Unassembled WGS sequence"/>
</dbReference>
<evidence type="ECO:0000313" key="2">
    <source>
        <dbReference type="Proteomes" id="UP000757435"/>
    </source>
</evidence>
<comment type="caution">
    <text evidence="1">The sequence shown here is derived from an EMBL/GenBank/DDBJ whole genome shotgun (WGS) entry which is preliminary data.</text>
</comment>
<dbReference type="AlphaFoldDB" id="A0A951UL74"/>
<evidence type="ECO:0000313" key="1">
    <source>
        <dbReference type="EMBL" id="MBW4658416.1"/>
    </source>
</evidence>
<accession>A0A951UL74</accession>
<gene>
    <name evidence="1" type="ORF">KME15_07065</name>
</gene>
<organism evidence="1 2">
    <name type="scientific">Drouetiella hepatica Uher 2000/2452</name>
    <dbReference type="NCBI Taxonomy" id="904376"/>
    <lineage>
        <taxon>Bacteria</taxon>
        <taxon>Bacillati</taxon>
        <taxon>Cyanobacteriota</taxon>
        <taxon>Cyanophyceae</taxon>
        <taxon>Oculatellales</taxon>
        <taxon>Oculatellaceae</taxon>
        <taxon>Drouetiella</taxon>
    </lineage>
</organism>
<proteinExistence type="predicted"/>
<sequence>MSDTDLIILVIFLICVAYVVSRAIDDLEAQTRIDFDKKDLETQLEAMTLGEVQLKDIVEVSFKFEDRYKHGDQPKMLGATIKNKSKNVQIYADWDKSTLTDFGTPSRRVIRLNGDKQITSTNRPIGSQFSSPVTPGTSLSAQLTAEDIMKPNPDKNVLEPSAPLVDLDELEKKAKDKKASKEIKDLNSNFKDRKAHLDFSLRLMLKMNLLDEGGGKEHQYPLWCKFKVINMPWWDHIPWNPKK</sequence>